<dbReference type="GO" id="GO:0008168">
    <property type="term" value="F:methyltransferase activity"/>
    <property type="evidence" value="ECO:0007669"/>
    <property type="project" value="UniProtKB-KW"/>
</dbReference>
<dbReference type="GO" id="GO:0016020">
    <property type="term" value="C:membrane"/>
    <property type="evidence" value="ECO:0007669"/>
    <property type="project" value="TreeGrafter"/>
</dbReference>
<dbReference type="eggNOG" id="KOG4650">
    <property type="taxonomic scope" value="Eukaryota"/>
</dbReference>
<dbReference type="RefSeq" id="XP_001012464.2">
    <property type="nucleotide sequence ID" value="XM_001012464.3"/>
</dbReference>
<dbReference type="Pfam" id="PF06966">
    <property type="entry name" value="DUF1295"/>
    <property type="match status" value="1"/>
</dbReference>
<keyword evidence="1" id="KW-1133">Transmembrane helix</keyword>
<name>Q235I2_TETTS</name>
<dbReference type="PANTHER" id="PTHR32251">
    <property type="entry name" value="3-OXO-5-ALPHA-STEROID 4-DEHYDROGENASE"/>
    <property type="match status" value="1"/>
</dbReference>
<dbReference type="PROSITE" id="PS50244">
    <property type="entry name" value="S5A_REDUCTASE"/>
    <property type="match status" value="1"/>
</dbReference>
<organism evidence="2 3">
    <name type="scientific">Tetrahymena thermophila (strain SB210)</name>
    <dbReference type="NCBI Taxonomy" id="312017"/>
    <lineage>
        <taxon>Eukaryota</taxon>
        <taxon>Sar</taxon>
        <taxon>Alveolata</taxon>
        <taxon>Ciliophora</taxon>
        <taxon>Intramacronucleata</taxon>
        <taxon>Oligohymenophorea</taxon>
        <taxon>Hymenostomatida</taxon>
        <taxon>Tetrahymenina</taxon>
        <taxon>Tetrahymenidae</taxon>
        <taxon>Tetrahymena</taxon>
    </lineage>
</organism>
<feature type="transmembrane region" description="Helical" evidence="1">
    <location>
        <begin position="96"/>
        <end position="119"/>
    </location>
</feature>
<dbReference type="GeneID" id="7843040"/>
<accession>Q235I2</accession>
<dbReference type="Gene3D" id="1.20.120.1630">
    <property type="match status" value="1"/>
</dbReference>
<dbReference type="HOGENOM" id="CLU_043418_3_1_1"/>
<feature type="transmembrane region" description="Helical" evidence="1">
    <location>
        <begin position="262"/>
        <end position="281"/>
    </location>
</feature>
<dbReference type="InterPro" id="IPR010721">
    <property type="entry name" value="UstE-like"/>
</dbReference>
<feature type="transmembrane region" description="Helical" evidence="1">
    <location>
        <begin position="43"/>
        <end position="60"/>
    </location>
</feature>
<dbReference type="PANTHER" id="PTHR32251:SF23">
    <property type="entry name" value="3-OXO-5-ALPHA-STEROID 4-DEHYDROGENASE (DUF1295)"/>
    <property type="match status" value="1"/>
</dbReference>
<protein>
    <submittedName>
        <fullName evidence="2">Phospholipid methyltransferase</fullName>
    </submittedName>
</protein>
<sequence length="311" mass="36851">MVFRKIISIALIVSAYIIADEFSKYVQTDILPQYPLFQNLSKEYVWIIDIACVNAFIYISSILMNNISFIDIYWTLFVLWRFNRVAFYVFKTKYVFGMLVVVLVNIWAVRLASLWSTQFKGFPHIDFRYKDFENQVKKKIIWWPVALIVFFGIPAIFCFLGMIPLLYMFDDKTIIRTEPSLIQLLGLLVIFLAIFIEYLSDWQLHCFLKRQPKNSTAVIDEGLWRYSRHPNYFGEISFWWGIYLIGYEYILKHQAKLLIPYYPIGAILITLMFTFGSAKLMDDHMSQSKLKGENFLKYKQKVISNHQIQNS</sequence>
<dbReference type="InParanoid" id="Q235I2"/>
<keyword evidence="1" id="KW-0812">Transmembrane</keyword>
<feature type="transmembrane region" description="Helical" evidence="1">
    <location>
        <begin position="232"/>
        <end position="250"/>
    </location>
</feature>
<dbReference type="AlphaFoldDB" id="Q235I2"/>
<evidence type="ECO:0000256" key="1">
    <source>
        <dbReference type="SAM" id="Phobius"/>
    </source>
</evidence>
<dbReference type="KEGG" id="tet:TTHERM_01034470"/>
<evidence type="ECO:0000313" key="2">
    <source>
        <dbReference type="EMBL" id="EAR92219.2"/>
    </source>
</evidence>
<keyword evidence="2" id="KW-0489">Methyltransferase</keyword>
<gene>
    <name evidence="2" type="ORF">TTHERM_01034470</name>
</gene>
<keyword evidence="3" id="KW-1185">Reference proteome</keyword>
<dbReference type="GO" id="GO:0032259">
    <property type="term" value="P:methylation"/>
    <property type="evidence" value="ECO:0007669"/>
    <property type="project" value="UniProtKB-KW"/>
</dbReference>
<keyword evidence="2" id="KW-0808">Transferase</keyword>
<dbReference type="Proteomes" id="UP000009168">
    <property type="component" value="Unassembled WGS sequence"/>
</dbReference>
<proteinExistence type="predicted"/>
<dbReference type="EMBL" id="GG662762">
    <property type="protein sequence ID" value="EAR92219.2"/>
    <property type="molecule type" value="Genomic_DNA"/>
</dbReference>
<feature type="transmembrane region" description="Helical" evidence="1">
    <location>
        <begin position="140"/>
        <end position="169"/>
    </location>
</feature>
<feature type="transmembrane region" description="Helical" evidence="1">
    <location>
        <begin position="181"/>
        <end position="200"/>
    </location>
</feature>
<dbReference type="OrthoDB" id="201504at2759"/>
<reference evidence="3" key="1">
    <citation type="journal article" date="2006" name="PLoS Biol.">
        <title>Macronuclear genome sequence of the ciliate Tetrahymena thermophila, a model eukaryote.</title>
        <authorList>
            <person name="Eisen J.A."/>
            <person name="Coyne R.S."/>
            <person name="Wu M."/>
            <person name="Wu D."/>
            <person name="Thiagarajan M."/>
            <person name="Wortman J.R."/>
            <person name="Badger J.H."/>
            <person name="Ren Q."/>
            <person name="Amedeo P."/>
            <person name="Jones K.M."/>
            <person name="Tallon L.J."/>
            <person name="Delcher A.L."/>
            <person name="Salzberg S.L."/>
            <person name="Silva J.C."/>
            <person name="Haas B.J."/>
            <person name="Majoros W.H."/>
            <person name="Farzad M."/>
            <person name="Carlton J.M."/>
            <person name="Smith R.K. Jr."/>
            <person name="Garg J."/>
            <person name="Pearlman R.E."/>
            <person name="Karrer K.M."/>
            <person name="Sun L."/>
            <person name="Manning G."/>
            <person name="Elde N.C."/>
            <person name="Turkewitz A.P."/>
            <person name="Asai D.J."/>
            <person name="Wilkes D.E."/>
            <person name="Wang Y."/>
            <person name="Cai H."/>
            <person name="Collins K."/>
            <person name="Stewart B.A."/>
            <person name="Lee S.R."/>
            <person name="Wilamowska K."/>
            <person name="Weinberg Z."/>
            <person name="Ruzzo W.L."/>
            <person name="Wloga D."/>
            <person name="Gaertig J."/>
            <person name="Frankel J."/>
            <person name="Tsao C.-C."/>
            <person name="Gorovsky M.A."/>
            <person name="Keeling P.J."/>
            <person name="Waller R.F."/>
            <person name="Patron N.J."/>
            <person name="Cherry J.M."/>
            <person name="Stover N.A."/>
            <person name="Krieger C.J."/>
            <person name="del Toro C."/>
            <person name="Ryder H.F."/>
            <person name="Williamson S.C."/>
            <person name="Barbeau R.A."/>
            <person name="Hamilton E.P."/>
            <person name="Orias E."/>
        </authorList>
    </citation>
    <scope>NUCLEOTIDE SEQUENCE [LARGE SCALE GENOMIC DNA]</scope>
    <source>
        <strain evidence="3">SB210</strain>
    </source>
</reference>
<evidence type="ECO:0000313" key="3">
    <source>
        <dbReference type="Proteomes" id="UP000009168"/>
    </source>
</evidence>
<keyword evidence="1" id="KW-0472">Membrane</keyword>